<dbReference type="RefSeq" id="WP_344624763.1">
    <property type="nucleotide sequence ID" value="NZ_BAAALD010000034.1"/>
</dbReference>
<dbReference type="PROSITE" id="PS51186">
    <property type="entry name" value="GNAT"/>
    <property type="match status" value="1"/>
</dbReference>
<protein>
    <submittedName>
        <fullName evidence="5">GNAT family protein</fullName>
    </submittedName>
</protein>
<comment type="caution">
    <text evidence="5">The sequence shown here is derived from an EMBL/GenBank/DDBJ whole genome shotgun (WGS) entry which is preliminary data.</text>
</comment>
<dbReference type="EMBL" id="BAAALD010000034">
    <property type="protein sequence ID" value="GAA1090098.1"/>
    <property type="molecule type" value="Genomic_DNA"/>
</dbReference>
<name>A0ABN1TLR6_9ACTN</name>
<dbReference type="InterPro" id="IPR000182">
    <property type="entry name" value="GNAT_dom"/>
</dbReference>
<dbReference type="SUPFAM" id="SSF55729">
    <property type="entry name" value="Acyl-CoA N-acyltransferases (Nat)"/>
    <property type="match status" value="1"/>
</dbReference>
<reference evidence="5 6" key="1">
    <citation type="journal article" date="2019" name="Int. J. Syst. Evol. Microbiol.">
        <title>The Global Catalogue of Microorganisms (GCM) 10K type strain sequencing project: providing services to taxonomists for standard genome sequencing and annotation.</title>
        <authorList>
            <consortium name="The Broad Institute Genomics Platform"/>
            <consortium name="The Broad Institute Genome Sequencing Center for Infectious Disease"/>
            <person name="Wu L."/>
            <person name="Ma J."/>
        </authorList>
    </citation>
    <scope>NUCLEOTIDE SEQUENCE [LARGE SCALE GENOMIC DNA]</scope>
    <source>
        <strain evidence="5 6">JCM 13002</strain>
    </source>
</reference>
<evidence type="ECO:0000313" key="6">
    <source>
        <dbReference type="Proteomes" id="UP001499987"/>
    </source>
</evidence>
<keyword evidence="6" id="KW-1185">Reference proteome</keyword>
<evidence type="ECO:0000256" key="1">
    <source>
        <dbReference type="ARBA" id="ARBA00022679"/>
    </source>
</evidence>
<feature type="domain" description="N-acetyltransferase" evidence="4">
    <location>
        <begin position="12"/>
        <end position="180"/>
    </location>
</feature>
<dbReference type="InterPro" id="IPR051531">
    <property type="entry name" value="N-acetyltransferase"/>
</dbReference>
<gene>
    <name evidence="5" type="ORF">GCM10009663_37290</name>
</gene>
<accession>A0ABN1TLR6</accession>
<dbReference type="PANTHER" id="PTHR43792:SF8">
    <property type="entry name" value="[RIBOSOMAL PROTEIN US5]-ALANINE N-ACETYLTRANSFERASE"/>
    <property type="match status" value="1"/>
</dbReference>
<dbReference type="Pfam" id="PF13302">
    <property type="entry name" value="Acetyltransf_3"/>
    <property type="match status" value="1"/>
</dbReference>
<keyword evidence="2" id="KW-0012">Acyltransferase</keyword>
<dbReference type="PANTHER" id="PTHR43792">
    <property type="entry name" value="GNAT FAMILY, PUTATIVE (AFU_ORTHOLOGUE AFUA_3G00765)-RELATED-RELATED"/>
    <property type="match status" value="1"/>
</dbReference>
<organism evidence="5 6">
    <name type="scientific">Kitasatospora arboriphila</name>
    <dbReference type="NCBI Taxonomy" id="258052"/>
    <lineage>
        <taxon>Bacteria</taxon>
        <taxon>Bacillati</taxon>
        <taxon>Actinomycetota</taxon>
        <taxon>Actinomycetes</taxon>
        <taxon>Kitasatosporales</taxon>
        <taxon>Streptomycetaceae</taxon>
        <taxon>Kitasatospora</taxon>
    </lineage>
</organism>
<proteinExistence type="inferred from homology"/>
<dbReference type="Gene3D" id="3.40.630.30">
    <property type="match status" value="1"/>
</dbReference>
<dbReference type="Proteomes" id="UP001499987">
    <property type="component" value="Unassembled WGS sequence"/>
</dbReference>
<evidence type="ECO:0000256" key="3">
    <source>
        <dbReference type="ARBA" id="ARBA00038502"/>
    </source>
</evidence>
<evidence type="ECO:0000259" key="4">
    <source>
        <dbReference type="PROSITE" id="PS51186"/>
    </source>
</evidence>
<evidence type="ECO:0000256" key="2">
    <source>
        <dbReference type="ARBA" id="ARBA00023315"/>
    </source>
</evidence>
<dbReference type="InterPro" id="IPR016181">
    <property type="entry name" value="Acyl_CoA_acyltransferase"/>
</dbReference>
<evidence type="ECO:0000313" key="5">
    <source>
        <dbReference type="EMBL" id="GAA1090098.1"/>
    </source>
</evidence>
<keyword evidence="1" id="KW-0808">Transferase</keyword>
<comment type="similarity">
    <text evidence="3">Belongs to the acetyltransferase family. RimJ subfamily.</text>
</comment>
<sequence>MITFSAPVAGDVLMRPAVPEDAEALSRAMIRNREHLRPWDPPRDEHWFTVAGQRARLHDQLVQAETGRLALWVLASGEEIVGGVTLSNIVRLHLCSANLGYWVDAAQAGRGLASAATLLACRAADTELGLHRLEAGAAAANLASQRVLEKCGFERIGTARGLLFLDGAWRDHVLFQKLLHDRPLPTD</sequence>